<dbReference type="EMBL" id="CP008727">
    <property type="protein sequence ID" value="AIO70758.1"/>
    <property type="molecule type" value="Genomic_DNA"/>
</dbReference>
<name>A0AAI8BDA9_9BURK</name>
<dbReference type="NCBIfam" id="TIGR04543">
    <property type="entry name" value="ketoArg_3Met"/>
    <property type="match status" value="1"/>
</dbReference>
<dbReference type="InterPro" id="IPR036388">
    <property type="entry name" value="WH-like_DNA-bd_sf"/>
</dbReference>
<evidence type="ECO:0000313" key="2">
    <source>
        <dbReference type="Proteomes" id="UP000029424"/>
    </source>
</evidence>
<dbReference type="AlphaFoldDB" id="A0AAI8BDA9"/>
<organism evidence="1 2">
    <name type="scientific">Burkholderia oklahomensis</name>
    <dbReference type="NCBI Taxonomy" id="342113"/>
    <lineage>
        <taxon>Bacteria</taxon>
        <taxon>Pseudomonadati</taxon>
        <taxon>Pseudomonadota</taxon>
        <taxon>Betaproteobacteria</taxon>
        <taxon>Burkholderiales</taxon>
        <taxon>Burkholderiaceae</taxon>
        <taxon>Burkholderia</taxon>
        <taxon>pseudomallei group</taxon>
    </lineage>
</organism>
<dbReference type="InterPro" id="IPR030899">
    <property type="entry name" value="MrsA"/>
</dbReference>
<dbReference type="GO" id="GO:0032259">
    <property type="term" value="P:methylation"/>
    <property type="evidence" value="ECO:0007669"/>
    <property type="project" value="UniProtKB-KW"/>
</dbReference>
<keyword evidence="1" id="KW-0808">Transferase</keyword>
<dbReference type="GO" id="GO:0008168">
    <property type="term" value="F:methyltransferase activity"/>
    <property type="evidence" value="ECO:0007669"/>
    <property type="project" value="UniProtKB-KW"/>
</dbReference>
<dbReference type="SUPFAM" id="SSF53335">
    <property type="entry name" value="S-adenosyl-L-methionine-dependent methyltransferases"/>
    <property type="match status" value="1"/>
</dbReference>
<accession>A0AAI8BDA9</accession>
<dbReference type="InterPro" id="IPR029063">
    <property type="entry name" value="SAM-dependent_MTases_sf"/>
</dbReference>
<reference evidence="1 2" key="1">
    <citation type="submission" date="2014-06" db="EMBL/GenBank/DDBJ databases">
        <authorList>
            <person name="Bishop-Lilly K.A."/>
            <person name="Broomall S.M."/>
            <person name="Chain P.S."/>
            <person name="Chertkov O."/>
            <person name="Coyne S.R."/>
            <person name="Daligault H.E."/>
            <person name="Davenport K.W."/>
            <person name="Erkkila T."/>
            <person name="Frey K.G."/>
            <person name="Gibbons H.S."/>
            <person name="Gu W."/>
            <person name="Jaissle J."/>
            <person name="Johnson S.L."/>
            <person name="Koroleva G.I."/>
            <person name="Ladner J.T."/>
            <person name="Lo C.-C."/>
            <person name="Minogue T.D."/>
            <person name="Munk C."/>
            <person name="Palacios G.F."/>
            <person name="Redden C.L."/>
            <person name="Rosenzweig C.N."/>
            <person name="Scholz M.B."/>
            <person name="Teshima H."/>
            <person name="Xu Y."/>
        </authorList>
    </citation>
    <scope>NUCLEOTIDE SEQUENCE [LARGE SCALE GENOMIC DNA]</scope>
    <source>
        <strain evidence="1 2">EO147</strain>
    </source>
</reference>
<dbReference type="Proteomes" id="UP000029424">
    <property type="component" value="Chromosome 2"/>
</dbReference>
<sequence length="334" mass="37597">MVSAIDPIRGFVKAAMIFHFFESEVFDYLLRSGWARVDAIAEDMKMNKRKLKGFLDYLVNEDLVVRKDKEYLVSKRAIEINKFRGWYTMLIGGYGKTFLQMGSCLPVDADWAARDAAKVGIGSCGISHYDAIPLTRSLVAKAPGNKRNFLDLGCGNAMYLAEFCRAIPEIYALGVEPDRGGYEAGLAIIKKNELESRVSLINMGAIEFINSGFDFNPDFTVLGFVLHEILGQSGRSGVVGFLRAIIDRFPCVKIIVIEVEDRIEEQKIMQHGLSLAYYNPYYLLHYFTEQHLVSDEVWLEIFDEAGLSVLAKETTSPHVDSTALEIGYLLMRKI</sequence>
<proteinExistence type="predicted"/>
<protein>
    <submittedName>
        <fullName evidence="1">Methyltransferase domain protein</fullName>
    </submittedName>
</protein>
<gene>
    <name evidence="1" type="ORF">DM82_5333</name>
</gene>
<keyword evidence="2" id="KW-1185">Reference proteome</keyword>
<keyword evidence="1" id="KW-0489">Methyltransferase</keyword>
<dbReference type="Gene3D" id="3.40.50.150">
    <property type="entry name" value="Vaccinia Virus protein VP39"/>
    <property type="match status" value="1"/>
</dbReference>
<dbReference type="KEGG" id="bok:DM82_5333"/>
<evidence type="ECO:0000313" key="1">
    <source>
        <dbReference type="EMBL" id="AIO70758.1"/>
    </source>
</evidence>
<dbReference type="Gene3D" id="1.10.10.10">
    <property type="entry name" value="Winged helix-like DNA-binding domain superfamily/Winged helix DNA-binding domain"/>
    <property type="match status" value="1"/>
</dbReference>